<dbReference type="InParanoid" id="A0A0C3CW31"/>
<sequence>MGIKGNQEPEHNLQGKAQIRQPQNPLSFYPIPDCATDSPTALIHRDLPASRLQRPHNLPRFIKRRVVVAKSKHLEDFGALFDDVYPVEFRIGADGRVTAVGVGWEENMREEKIWL</sequence>
<dbReference type="AlphaFoldDB" id="A0A0C3CW31"/>
<dbReference type="EMBL" id="KN832892">
    <property type="protein sequence ID" value="KIM93917.1"/>
    <property type="molecule type" value="Genomic_DNA"/>
</dbReference>
<keyword evidence="3" id="KW-1185">Reference proteome</keyword>
<organism evidence="2 3">
    <name type="scientific">Oidiodendron maius (strain Zn)</name>
    <dbReference type="NCBI Taxonomy" id="913774"/>
    <lineage>
        <taxon>Eukaryota</taxon>
        <taxon>Fungi</taxon>
        <taxon>Dikarya</taxon>
        <taxon>Ascomycota</taxon>
        <taxon>Pezizomycotina</taxon>
        <taxon>Leotiomycetes</taxon>
        <taxon>Leotiomycetes incertae sedis</taxon>
        <taxon>Myxotrichaceae</taxon>
        <taxon>Oidiodendron</taxon>
    </lineage>
</organism>
<evidence type="ECO:0000256" key="1">
    <source>
        <dbReference type="SAM" id="MobiDB-lite"/>
    </source>
</evidence>
<reference evidence="2 3" key="1">
    <citation type="submission" date="2014-04" db="EMBL/GenBank/DDBJ databases">
        <authorList>
            <consortium name="DOE Joint Genome Institute"/>
            <person name="Kuo A."/>
            <person name="Martino E."/>
            <person name="Perotto S."/>
            <person name="Kohler A."/>
            <person name="Nagy L.G."/>
            <person name="Floudas D."/>
            <person name="Copeland A."/>
            <person name="Barry K.W."/>
            <person name="Cichocki N."/>
            <person name="Veneault-Fourrey C."/>
            <person name="LaButti K."/>
            <person name="Lindquist E.A."/>
            <person name="Lipzen A."/>
            <person name="Lundell T."/>
            <person name="Morin E."/>
            <person name="Murat C."/>
            <person name="Sun H."/>
            <person name="Tunlid A."/>
            <person name="Henrissat B."/>
            <person name="Grigoriev I.V."/>
            <person name="Hibbett D.S."/>
            <person name="Martin F."/>
            <person name="Nordberg H.P."/>
            <person name="Cantor M.N."/>
            <person name="Hua S.X."/>
        </authorList>
    </citation>
    <scope>NUCLEOTIDE SEQUENCE [LARGE SCALE GENOMIC DNA]</scope>
    <source>
        <strain evidence="2 3">Zn</strain>
    </source>
</reference>
<dbReference type="Proteomes" id="UP000054321">
    <property type="component" value="Unassembled WGS sequence"/>
</dbReference>
<proteinExistence type="predicted"/>
<name>A0A0C3CW31_OIDMZ</name>
<accession>A0A0C3CW31</accession>
<gene>
    <name evidence="2" type="ORF">OIDMADRAFT_35373</name>
</gene>
<reference evidence="3" key="2">
    <citation type="submission" date="2015-01" db="EMBL/GenBank/DDBJ databases">
        <title>Evolutionary Origins and Diversification of the Mycorrhizal Mutualists.</title>
        <authorList>
            <consortium name="DOE Joint Genome Institute"/>
            <consortium name="Mycorrhizal Genomics Consortium"/>
            <person name="Kohler A."/>
            <person name="Kuo A."/>
            <person name="Nagy L.G."/>
            <person name="Floudas D."/>
            <person name="Copeland A."/>
            <person name="Barry K.W."/>
            <person name="Cichocki N."/>
            <person name="Veneault-Fourrey C."/>
            <person name="LaButti K."/>
            <person name="Lindquist E.A."/>
            <person name="Lipzen A."/>
            <person name="Lundell T."/>
            <person name="Morin E."/>
            <person name="Murat C."/>
            <person name="Riley R."/>
            <person name="Ohm R."/>
            <person name="Sun H."/>
            <person name="Tunlid A."/>
            <person name="Henrissat B."/>
            <person name="Grigoriev I.V."/>
            <person name="Hibbett D.S."/>
            <person name="Martin F."/>
        </authorList>
    </citation>
    <scope>NUCLEOTIDE SEQUENCE [LARGE SCALE GENOMIC DNA]</scope>
    <source>
        <strain evidence="3">Zn</strain>
    </source>
</reference>
<evidence type="ECO:0000313" key="2">
    <source>
        <dbReference type="EMBL" id="KIM93917.1"/>
    </source>
</evidence>
<protein>
    <submittedName>
        <fullName evidence="2">Uncharacterized protein</fullName>
    </submittedName>
</protein>
<feature type="region of interest" description="Disordered" evidence="1">
    <location>
        <begin position="1"/>
        <end position="24"/>
    </location>
</feature>
<dbReference type="HOGENOM" id="CLU_2109732_0_0_1"/>
<evidence type="ECO:0000313" key="3">
    <source>
        <dbReference type="Proteomes" id="UP000054321"/>
    </source>
</evidence>